<evidence type="ECO:0000313" key="1">
    <source>
        <dbReference type="EMBL" id="CAF2129343.1"/>
    </source>
</evidence>
<reference evidence="1" key="1">
    <citation type="submission" date="2021-01" db="EMBL/GenBank/DDBJ databases">
        <authorList>
            <consortium name="Genoscope - CEA"/>
            <person name="William W."/>
        </authorList>
    </citation>
    <scope>NUCLEOTIDE SEQUENCE</scope>
</reference>
<organism evidence="1">
    <name type="scientific">Brassica napus</name>
    <name type="common">Rape</name>
    <dbReference type="NCBI Taxonomy" id="3708"/>
    <lineage>
        <taxon>Eukaryota</taxon>
        <taxon>Viridiplantae</taxon>
        <taxon>Streptophyta</taxon>
        <taxon>Embryophyta</taxon>
        <taxon>Tracheophyta</taxon>
        <taxon>Spermatophyta</taxon>
        <taxon>Magnoliopsida</taxon>
        <taxon>eudicotyledons</taxon>
        <taxon>Gunneridae</taxon>
        <taxon>Pentapetalae</taxon>
        <taxon>rosids</taxon>
        <taxon>malvids</taxon>
        <taxon>Brassicales</taxon>
        <taxon>Brassicaceae</taxon>
        <taxon>Brassiceae</taxon>
        <taxon>Brassica</taxon>
    </lineage>
</organism>
<name>A0A816VM26_BRANA</name>
<feature type="non-terminal residue" evidence="1">
    <location>
        <position position="63"/>
    </location>
</feature>
<gene>
    <name evidence="1" type="ORF">DARMORV10_A03P46490.1</name>
</gene>
<sequence>NLNEVFSRCKDLSKQKKITDADLKALVTCGESGDEISSDKLNGSNGKINLWGYLPVLKVSSMV</sequence>
<dbReference type="Proteomes" id="UP001295469">
    <property type="component" value="Chromosome A03"/>
</dbReference>
<accession>A0A816VM26</accession>
<dbReference type="EMBL" id="HG994357">
    <property type="protein sequence ID" value="CAF2129343.1"/>
    <property type="molecule type" value="Genomic_DNA"/>
</dbReference>
<proteinExistence type="predicted"/>
<dbReference type="AlphaFoldDB" id="A0A816VM26"/>
<protein>
    <submittedName>
        <fullName evidence="1">(rape) hypothetical protein</fullName>
    </submittedName>
</protein>